<organism evidence="4">
    <name type="scientific">Ignisphaera aggregans</name>
    <dbReference type="NCBI Taxonomy" id="334771"/>
    <lineage>
        <taxon>Archaea</taxon>
        <taxon>Thermoproteota</taxon>
        <taxon>Thermoprotei</taxon>
        <taxon>Desulfurococcales</taxon>
        <taxon>Desulfurococcaceae</taxon>
        <taxon>Ignisphaera</taxon>
    </lineage>
</organism>
<dbReference type="Pfam" id="PF08271">
    <property type="entry name" value="Zn_Ribbon_TF"/>
    <property type="match status" value="1"/>
</dbReference>
<evidence type="ECO:0000313" key="3">
    <source>
        <dbReference type="EMBL" id="HGN36804.1"/>
    </source>
</evidence>
<dbReference type="Gene3D" id="2.20.25.10">
    <property type="match status" value="1"/>
</dbReference>
<evidence type="ECO:0000313" key="4">
    <source>
        <dbReference type="EMBL" id="HGQ18071.1"/>
    </source>
</evidence>
<dbReference type="AlphaFoldDB" id="A0A7J3JQ28"/>
<proteinExistence type="predicted"/>
<dbReference type="SUPFAM" id="SSF57783">
    <property type="entry name" value="Zinc beta-ribbon"/>
    <property type="match status" value="1"/>
</dbReference>
<dbReference type="EMBL" id="DTAI01000130">
    <property type="protein sequence ID" value="HGN36804.1"/>
    <property type="molecule type" value="Genomic_DNA"/>
</dbReference>
<sequence length="215" mass="25118">MECIYCGSQNLLYDYMHGYIVCSNCGTINDDIFMEHYIPVKDGEIFKFKGLPTVREGFERKLAKNRLRQLAKVRRDVKIYENFAKKSRRGVYVDWDALQKRLQGDKSRIYKHVAEDSIKRAVDMDRLVRIIIEEIIEQDPVLSSRTLRGKVALAIILKHMILDSNIDMSRIAKETSLSKMHIKRLLTLIRTRMEFINKKLIELKSIVPKAISISQ</sequence>
<evidence type="ECO:0000259" key="2">
    <source>
        <dbReference type="PROSITE" id="PS51134"/>
    </source>
</evidence>
<dbReference type="GO" id="GO:0008270">
    <property type="term" value="F:zinc ion binding"/>
    <property type="evidence" value="ECO:0007669"/>
    <property type="project" value="UniProtKB-KW"/>
</dbReference>
<accession>A0A7J3JQ28</accession>
<comment type="caution">
    <text evidence="4">The sequence shown here is derived from an EMBL/GenBank/DDBJ whole genome shotgun (WGS) entry which is preliminary data.</text>
</comment>
<feature type="domain" description="TFIIB-type" evidence="2">
    <location>
        <begin position="1"/>
        <end position="30"/>
    </location>
</feature>
<keyword evidence="1" id="KW-0862">Zinc</keyword>
<keyword evidence="1" id="KW-0479">Metal-binding</keyword>
<dbReference type="EMBL" id="DTBZ01000076">
    <property type="protein sequence ID" value="HGQ18071.1"/>
    <property type="molecule type" value="Genomic_DNA"/>
</dbReference>
<gene>
    <name evidence="3" type="ORF">ENT87_04575</name>
    <name evidence="4" type="ORF">ENU30_03730</name>
</gene>
<name>A0A7J3JQ28_9CREN</name>
<dbReference type="PROSITE" id="PS51134">
    <property type="entry name" value="ZF_TFIIB"/>
    <property type="match status" value="1"/>
</dbReference>
<evidence type="ECO:0000256" key="1">
    <source>
        <dbReference type="PROSITE-ProRule" id="PRU00469"/>
    </source>
</evidence>
<protein>
    <submittedName>
        <fullName evidence="4">TFIIB-type zinc ribbon-containing protein</fullName>
    </submittedName>
</protein>
<keyword evidence="1" id="KW-0863">Zinc-finger</keyword>
<dbReference type="InterPro" id="IPR013137">
    <property type="entry name" value="Znf_TFIIB"/>
</dbReference>
<reference evidence="4" key="1">
    <citation type="journal article" date="2020" name="mSystems">
        <title>Genome- and Community-Level Interaction Insights into Carbon Utilization and Element Cycling Functions of Hydrothermarchaeota in Hydrothermal Sediment.</title>
        <authorList>
            <person name="Zhou Z."/>
            <person name="Liu Y."/>
            <person name="Xu W."/>
            <person name="Pan J."/>
            <person name="Luo Z.H."/>
            <person name="Li M."/>
        </authorList>
    </citation>
    <scope>NUCLEOTIDE SEQUENCE [LARGE SCALE GENOMIC DNA]</scope>
    <source>
        <strain evidence="3">SpSt-618</strain>
        <strain evidence="4">SpSt-657</strain>
    </source>
</reference>